<gene>
    <name evidence="2" type="ORF">SDC9_84493</name>
</gene>
<dbReference type="InterPro" id="IPR045691">
    <property type="entry name" value="DUF6056"/>
</dbReference>
<sequence>MKSIITKKNIFSVICLIASLACLIIIINNILLYADDYYYGTFFRDGFISFIMKNVEHYKTFNGRVIVHLLAEAIIPLGTVVFSIVAGMILYASFYFSSKAFSHNSAFFIALSFSAVLLIPVRILRESLLWRSAFFNYVYPSFMIIMVLWFLKRNVTKGKIPVTGVFLLFLCGATTEQCGFAAICLTLSVTLSEIKYKNINIKEIILKSCLPCFLGWITVMLSPATITRAGRENSCGIENLLGKINPAEILNRLWSLSKQLFSPQGAGLFCVLIALASFIAIKSNKTLRHISFFWGCLLGTYLLWQTDSKALCISIFVLNTVYTVYLIYILIKTESLRYQGILLITAYASVFVMLGTESIYPRTFLPFILLIIPVISSFLTEAFSEKTFFPAIAAVIGVAVIFPTIKGYVYNKSIDNINISNVRNSGQKISYCLDYDDLYRHTMMQDDGYFYQTFREYYRIEENSLIDFCGKNMPCVFVNGKYIGYPAAYINNKLYIPIELVLKELGGTEAYYDGMTHFSYKNVEYIYDSKAKNISCNDGKYIKNVSLGDKVISAIYFSIPSDIACEIFDLDVKVDGKGNIEINS</sequence>
<feature type="transmembrane region" description="Helical" evidence="1">
    <location>
        <begin position="388"/>
        <end position="409"/>
    </location>
</feature>
<evidence type="ECO:0000313" key="2">
    <source>
        <dbReference type="EMBL" id="MPM37874.1"/>
    </source>
</evidence>
<feature type="transmembrane region" description="Helical" evidence="1">
    <location>
        <begin position="260"/>
        <end position="281"/>
    </location>
</feature>
<dbReference type="AlphaFoldDB" id="A0A644ZJD2"/>
<proteinExistence type="predicted"/>
<organism evidence="2">
    <name type="scientific">bioreactor metagenome</name>
    <dbReference type="NCBI Taxonomy" id="1076179"/>
    <lineage>
        <taxon>unclassified sequences</taxon>
        <taxon>metagenomes</taxon>
        <taxon>ecological metagenomes</taxon>
    </lineage>
</organism>
<dbReference type="Pfam" id="PF19528">
    <property type="entry name" value="DUF6056"/>
    <property type="match status" value="1"/>
</dbReference>
<comment type="caution">
    <text evidence="2">The sequence shown here is derived from an EMBL/GenBank/DDBJ whole genome shotgun (WGS) entry which is preliminary data.</text>
</comment>
<dbReference type="PROSITE" id="PS51257">
    <property type="entry name" value="PROKAR_LIPOPROTEIN"/>
    <property type="match status" value="1"/>
</dbReference>
<protein>
    <submittedName>
        <fullName evidence="2">Uncharacterized protein</fullName>
    </submittedName>
</protein>
<feature type="transmembrane region" description="Helical" evidence="1">
    <location>
        <begin position="73"/>
        <end position="94"/>
    </location>
</feature>
<feature type="transmembrane region" description="Helical" evidence="1">
    <location>
        <begin position="12"/>
        <end position="34"/>
    </location>
</feature>
<keyword evidence="1" id="KW-0472">Membrane</keyword>
<feature type="transmembrane region" description="Helical" evidence="1">
    <location>
        <begin position="337"/>
        <end position="356"/>
    </location>
</feature>
<feature type="transmembrane region" description="Helical" evidence="1">
    <location>
        <begin position="204"/>
        <end position="221"/>
    </location>
</feature>
<dbReference type="EMBL" id="VSSQ01008096">
    <property type="protein sequence ID" value="MPM37874.1"/>
    <property type="molecule type" value="Genomic_DNA"/>
</dbReference>
<feature type="transmembrane region" description="Helical" evidence="1">
    <location>
        <begin position="106"/>
        <end position="123"/>
    </location>
</feature>
<evidence type="ECO:0000256" key="1">
    <source>
        <dbReference type="SAM" id="Phobius"/>
    </source>
</evidence>
<keyword evidence="1" id="KW-1133">Transmembrane helix</keyword>
<accession>A0A644ZJD2</accession>
<feature type="transmembrane region" description="Helical" evidence="1">
    <location>
        <begin position="311"/>
        <end position="331"/>
    </location>
</feature>
<keyword evidence="1" id="KW-0812">Transmembrane</keyword>
<reference evidence="2" key="1">
    <citation type="submission" date="2019-08" db="EMBL/GenBank/DDBJ databases">
        <authorList>
            <person name="Kucharzyk K."/>
            <person name="Murdoch R.W."/>
            <person name="Higgins S."/>
            <person name="Loffler F."/>
        </authorList>
    </citation>
    <scope>NUCLEOTIDE SEQUENCE</scope>
</reference>
<feature type="transmembrane region" description="Helical" evidence="1">
    <location>
        <begin position="129"/>
        <end position="151"/>
    </location>
</feature>
<feature type="transmembrane region" description="Helical" evidence="1">
    <location>
        <begin position="287"/>
        <end position="304"/>
    </location>
</feature>
<name>A0A644ZJD2_9ZZZZ</name>